<dbReference type="GO" id="GO:0044209">
    <property type="term" value="P:AMP salvage"/>
    <property type="evidence" value="ECO:0007669"/>
    <property type="project" value="UniProtKB-UniRule"/>
</dbReference>
<proteinExistence type="inferred from homology"/>
<feature type="binding site" evidence="5">
    <location>
        <begin position="81"/>
        <end position="84"/>
    </location>
    <ligand>
        <name>AMP</name>
        <dbReference type="ChEBI" id="CHEBI:456215"/>
    </ligand>
</feature>
<dbReference type="EMBL" id="MGGW01000021">
    <property type="protein sequence ID" value="OGM53659.1"/>
    <property type="molecule type" value="Genomic_DNA"/>
</dbReference>
<dbReference type="PROSITE" id="PS00113">
    <property type="entry name" value="ADENYLATE_KINASE"/>
    <property type="match status" value="1"/>
</dbReference>
<dbReference type="AlphaFoldDB" id="A0A1F8AQ94"/>
<feature type="binding site" evidence="5">
    <location>
        <begin position="53"/>
        <end position="55"/>
    </location>
    <ligand>
        <name>AMP</name>
        <dbReference type="ChEBI" id="CHEBI:456215"/>
    </ligand>
</feature>
<dbReference type="InterPro" id="IPR000850">
    <property type="entry name" value="Adenylat/UMP-CMP_kin"/>
</dbReference>
<feature type="binding site" evidence="5">
    <location>
        <position position="152"/>
    </location>
    <ligand>
        <name>AMP</name>
        <dbReference type="ChEBI" id="CHEBI:456215"/>
    </ligand>
</feature>
<dbReference type="InterPro" id="IPR033690">
    <property type="entry name" value="Adenylat_kinase_CS"/>
</dbReference>
<comment type="pathway">
    <text evidence="5">Purine metabolism; AMP biosynthesis via salvage pathway; AMP from ADP: step 1/1.</text>
</comment>
<feature type="region of interest" description="Disordered" evidence="8">
    <location>
        <begin position="128"/>
        <end position="148"/>
    </location>
</feature>
<evidence type="ECO:0000256" key="1">
    <source>
        <dbReference type="ARBA" id="ARBA00022679"/>
    </source>
</evidence>
<dbReference type="PRINTS" id="PR00094">
    <property type="entry name" value="ADENYLTKNASE"/>
</dbReference>
<dbReference type="CDD" id="cd01428">
    <property type="entry name" value="ADK"/>
    <property type="match status" value="1"/>
</dbReference>
<comment type="caution">
    <text evidence="9">The sequence shown here is derived from an EMBL/GenBank/DDBJ whole genome shotgun (WGS) entry which is preliminary data.</text>
</comment>
<dbReference type="Proteomes" id="UP000178603">
    <property type="component" value="Unassembled WGS sequence"/>
</dbReference>
<dbReference type="GO" id="GO:0004017">
    <property type="term" value="F:AMP kinase activity"/>
    <property type="evidence" value="ECO:0007669"/>
    <property type="project" value="UniProtKB-UniRule"/>
</dbReference>
<evidence type="ECO:0000256" key="2">
    <source>
        <dbReference type="ARBA" id="ARBA00022727"/>
    </source>
</evidence>
<comment type="catalytic activity">
    <reaction evidence="5 7">
        <text>AMP + ATP = 2 ADP</text>
        <dbReference type="Rhea" id="RHEA:12973"/>
        <dbReference type="ChEBI" id="CHEBI:30616"/>
        <dbReference type="ChEBI" id="CHEBI:456215"/>
        <dbReference type="ChEBI" id="CHEBI:456216"/>
        <dbReference type="EC" id="2.7.4.3"/>
    </reaction>
</comment>
<dbReference type="InterPro" id="IPR006259">
    <property type="entry name" value="Adenyl_kin_sub"/>
</dbReference>
<evidence type="ECO:0000256" key="6">
    <source>
        <dbReference type="RuleBase" id="RU003330"/>
    </source>
</evidence>
<dbReference type="NCBIfam" id="TIGR01351">
    <property type="entry name" value="adk"/>
    <property type="match status" value="1"/>
</dbReference>
<evidence type="ECO:0000256" key="7">
    <source>
        <dbReference type="RuleBase" id="RU003331"/>
    </source>
</evidence>
<comment type="subunit">
    <text evidence="5 7">Monomer.</text>
</comment>
<comment type="domain">
    <text evidence="5">Consists of three domains, a large central CORE domain and two small peripheral domains, NMPbind and LID, which undergo movements during catalysis. The LID domain closes over the site of phosphoryl transfer upon ATP binding. Assembling and dissambling the active center during each catalytic cycle provides an effective means to prevent ATP hydrolysis.</text>
</comment>
<organism evidence="9 10">
    <name type="scientific">Candidatus Woesebacteria bacterium RIFCSPHIGHO2_12_FULL_41_24</name>
    <dbReference type="NCBI Taxonomy" id="1802510"/>
    <lineage>
        <taxon>Bacteria</taxon>
        <taxon>Candidatus Woeseibacteriota</taxon>
    </lineage>
</organism>
<keyword evidence="3 5" id="KW-0547">Nucleotide-binding</keyword>
<dbReference type="InterPro" id="IPR027417">
    <property type="entry name" value="P-loop_NTPase"/>
</dbReference>
<accession>A0A1F8AQ94</accession>
<dbReference type="GO" id="GO:0005524">
    <property type="term" value="F:ATP binding"/>
    <property type="evidence" value="ECO:0007669"/>
    <property type="project" value="UniProtKB-UniRule"/>
</dbReference>
<dbReference type="InterPro" id="IPR036193">
    <property type="entry name" value="ADK_active_lid_dom_sf"/>
</dbReference>
<dbReference type="GO" id="GO:0005737">
    <property type="term" value="C:cytoplasm"/>
    <property type="evidence" value="ECO:0007669"/>
    <property type="project" value="UniProtKB-SubCell"/>
</dbReference>
<feature type="binding site" evidence="5">
    <location>
        <position position="191"/>
    </location>
    <ligand>
        <name>ATP</name>
        <dbReference type="ChEBI" id="CHEBI:30616"/>
    </ligand>
</feature>
<dbReference type="Gene3D" id="3.40.50.300">
    <property type="entry name" value="P-loop containing nucleotide triphosphate hydrolases"/>
    <property type="match status" value="1"/>
</dbReference>
<sequence length="206" mass="23413">MIVVILGPQGSGKGTQARLIAEKLGFFYFGMGDLVRRLADTDPALSRELAKGDLMPDSEGFEYVKRYLENNNSFDNIVFDGFPRSVVQYELLKNWLKEKGSSIDFAVLISITENESIKRLTNRRKDPKTGEIYNLVTNPPPDNVDRSSLVQREDDNPEAIKKRLELYKKVTLPLIEQFREDGILIEIDGEQPIDVIFDNISSKLSK</sequence>
<evidence type="ECO:0000256" key="5">
    <source>
        <dbReference type="HAMAP-Rule" id="MF_00235"/>
    </source>
</evidence>
<protein>
    <recommendedName>
        <fullName evidence="5 7">Adenylate kinase</fullName>
        <shortName evidence="5">AK</shortName>
        <ecNumber evidence="5 7">2.7.4.3</ecNumber>
    </recommendedName>
    <alternativeName>
        <fullName evidence="5">ATP-AMP transphosphorylase</fullName>
    </alternativeName>
    <alternativeName>
        <fullName evidence="5">ATP:AMP phosphotransferase</fullName>
    </alternativeName>
    <alternativeName>
        <fullName evidence="5">Adenylate monophosphate kinase</fullName>
    </alternativeName>
</protein>
<keyword evidence="4 5" id="KW-0418">Kinase</keyword>
<evidence type="ECO:0000256" key="8">
    <source>
        <dbReference type="SAM" id="MobiDB-lite"/>
    </source>
</evidence>
<feature type="binding site" evidence="5">
    <location>
        <position position="123"/>
    </location>
    <ligand>
        <name>ATP</name>
        <dbReference type="ChEBI" id="CHEBI:30616"/>
    </ligand>
</feature>
<evidence type="ECO:0000313" key="10">
    <source>
        <dbReference type="Proteomes" id="UP000178603"/>
    </source>
</evidence>
<dbReference type="SUPFAM" id="SSF52540">
    <property type="entry name" value="P-loop containing nucleoside triphosphate hydrolases"/>
    <property type="match status" value="1"/>
</dbReference>
<name>A0A1F8AQ94_9BACT</name>
<dbReference type="HAMAP" id="MF_00235">
    <property type="entry name" value="Adenylate_kinase_Adk"/>
    <property type="match status" value="1"/>
</dbReference>
<feature type="binding site" evidence="5">
    <location>
        <position position="163"/>
    </location>
    <ligand>
        <name>AMP</name>
        <dbReference type="ChEBI" id="CHEBI:456215"/>
    </ligand>
</feature>
<evidence type="ECO:0000256" key="4">
    <source>
        <dbReference type="ARBA" id="ARBA00022777"/>
    </source>
</evidence>
<keyword evidence="5" id="KW-0963">Cytoplasm</keyword>
<gene>
    <name evidence="5" type="primary">adk</name>
    <name evidence="9" type="ORF">A3E44_02145</name>
</gene>
<keyword evidence="5 7" id="KW-0067">ATP-binding</keyword>
<comment type="subcellular location">
    <subcellularLocation>
        <location evidence="5 7">Cytoplasm</location>
    </subcellularLocation>
</comment>
<feature type="binding site" evidence="5">
    <location>
        <position position="88"/>
    </location>
    <ligand>
        <name>AMP</name>
        <dbReference type="ChEBI" id="CHEBI:456215"/>
    </ligand>
</feature>
<dbReference type="EC" id="2.7.4.3" evidence="5 7"/>
<evidence type="ECO:0000313" key="9">
    <source>
        <dbReference type="EMBL" id="OGM53659.1"/>
    </source>
</evidence>
<reference evidence="9 10" key="1">
    <citation type="journal article" date="2016" name="Nat. Commun.">
        <title>Thousands of microbial genomes shed light on interconnected biogeochemical processes in an aquifer system.</title>
        <authorList>
            <person name="Anantharaman K."/>
            <person name="Brown C.T."/>
            <person name="Hug L.A."/>
            <person name="Sharon I."/>
            <person name="Castelle C.J."/>
            <person name="Probst A.J."/>
            <person name="Thomas B.C."/>
            <person name="Singh A."/>
            <person name="Wilkins M.J."/>
            <person name="Karaoz U."/>
            <person name="Brodie E.L."/>
            <person name="Williams K.H."/>
            <person name="Hubbard S.S."/>
            <person name="Banfield J.F."/>
        </authorList>
    </citation>
    <scope>NUCLEOTIDE SEQUENCE [LARGE SCALE GENOMIC DNA]</scope>
</reference>
<dbReference type="Pfam" id="PF00406">
    <property type="entry name" value="ADK"/>
    <property type="match status" value="1"/>
</dbReference>
<comment type="similarity">
    <text evidence="5 6">Belongs to the adenylate kinase family.</text>
</comment>
<feature type="binding site" evidence="5">
    <location>
        <position position="36"/>
    </location>
    <ligand>
        <name>AMP</name>
        <dbReference type="ChEBI" id="CHEBI:456215"/>
    </ligand>
</feature>
<evidence type="ECO:0000256" key="3">
    <source>
        <dbReference type="ARBA" id="ARBA00022741"/>
    </source>
</evidence>
<dbReference type="PANTHER" id="PTHR23359">
    <property type="entry name" value="NUCLEOTIDE KINASE"/>
    <property type="match status" value="1"/>
</dbReference>
<comment type="caution">
    <text evidence="5">Lacks conserved residue(s) required for the propagation of feature annotation.</text>
</comment>
<feature type="binding site" evidence="5">
    <location>
        <begin position="132"/>
        <end position="133"/>
    </location>
    <ligand>
        <name>ATP</name>
        <dbReference type="ChEBI" id="CHEBI:30616"/>
    </ligand>
</feature>
<keyword evidence="1 5" id="KW-0808">Transferase</keyword>
<dbReference type="UniPathway" id="UPA00588">
    <property type="reaction ID" value="UER00649"/>
</dbReference>
<dbReference type="SUPFAM" id="SSF57774">
    <property type="entry name" value="Microbial and mitochondrial ADK, insert 'zinc finger' domain"/>
    <property type="match status" value="1"/>
</dbReference>
<comment type="function">
    <text evidence="5">Catalyzes the reversible transfer of the terminal phosphate group between ATP and AMP. Plays an important role in cellular energy homeostasis and in adenine nucleotide metabolism.</text>
</comment>
<feature type="binding site" evidence="5">
    <location>
        <begin position="10"/>
        <end position="15"/>
    </location>
    <ligand>
        <name>ATP</name>
        <dbReference type="ChEBI" id="CHEBI:30616"/>
    </ligand>
</feature>
<keyword evidence="2 5" id="KW-0545">Nucleotide biosynthesis</keyword>